<keyword evidence="2" id="KW-1185">Reference proteome</keyword>
<sequence length="123" mass="13456">MGHDPRGYRKSTSDGSSRGRISWSSEGCNTFCHRVPTNIERENEYINPQTKARHGISISPHQQPQCTHLRDIIFIMNFFTTAIALILASVVYGAPAPNEDIVERVLPGGGCSRANGCASGLKK</sequence>
<reference evidence="1" key="1">
    <citation type="submission" date="2021-03" db="EMBL/GenBank/DDBJ databases">
        <authorList>
            <consortium name="DOE Joint Genome Institute"/>
            <person name="Ahrendt S."/>
            <person name="Looney B.P."/>
            <person name="Miyauchi S."/>
            <person name="Morin E."/>
            <person name="Drula E."/>
            <person name="Courty P.E."/>
            <person name="Chicoki N."/>
            <person name="Fauchery L."/>
            <person name="Kohler A."/>
            <person name="Kuo A."/>
            <person name="Labutti K."/>
            <person name="Pangilinan J."/>
            <person name="Lipzen A."/>
            <person name="Riley R."/>
            <person name="Andreopoulos W."/>
            <person name="He G."/>
            <person name="Johnson J."/>
            <person name="Barry K.W."/>
            <person name="Grigoriev I.V."/>
            <person name="Nagy L."/>
            <person name="Hibbett D."/>
            <person name="Henrissat B."/>
            <person name="Matheny P.B."/>
            <person name="Labbe J."/>
            <person name="Martin F."/>
        </authorList>
    </citation>
    <scope>NUCLEOTIDE SEQUENCE</scope>
    <source>
        <strain evidence="1">HHB10654</strain>
    </source>
</reference>
<protein>
    <submittedName>
        <fullName evidence="1">Uncharacterized protein</fullName>
    </submittedName>
</protein>
<proteinExistence type="predicted"/>
<name>A0ACB8SJC5_9AGAM</name>
<comment type="caution">
    <text evidence="1">The sequence shown here is derived from an EMBL/GenBank/DDBJ whole genome shotgun (WGS) entry which is preliminary data.</text>
</comment>
<dbReference type="EMBL" id="MU277262">
    <property type="protein sequence ID" value="KAI0056548.1"/>
    <property type="molecule type" value="Genomic_DNA"/>
</dbReference>
<gene>
    <name evidence="1" type="ORF">BV25DRAFT_1995528</name>
</gene>
<evidence type="ECO:0000313" key="2">
    <source>
        <dbReference type="Proteomes" id="UP000814140"/>
    </source>
</evidence>
<evidence type="ECO:0000313" key="1">
    <source>
        <dbReference type="EMBL" id="KAI0056548.1"/>
    </source>
</evidence>
<accession>A0ACB8SJC5</accession>
<organism evidence="1 2">
    <name type="scientific">Artomyces pyxidatus</name>
    <dbReference type="NCBI Taxonomy" id="48021"/>
    <lineage>
        <taxon>Eukaryota</taxon>
        <taxon>Fungi</taxon>
        <taxon>Dikarya</taxon>
        <taxon>Basidiomycota</taxon>
        <taxon>Agaricomycotina</taxon>
        <taxon>Agaricomycetes</taxon>
        <taxon>Russulales</taxon>
        <taxon>Auriscalpiaceae</taxon>
        <taxon>Artomyces</taxon>
    </lineage>
</organism>
<reference evidence="1" key="2">
    <citation type="journal article" date="2022" name="New Phytol.">
        <title>Evolutionary transition to the ectomycorrhizal habit in the genomes of a hyperdiverse lineage of mushroom-forming fungi.</title>
        <authorList>
            <person name="Looney B."/>
            <person name="Miyauchi S."/>
            <person name="Morin E."/>
            <person name="Drula E."/>
            <person name="Courty P.E."/>
            <person name="Kohler A."/>
            <person name="Kuo A."/>
            <person name="LaButti K."/>
            <person name="Pangilinan J."/>
            <person name="Lipzen A."/>
            <person name="Riley R."/>
            <person name="Andreopoulos W."/>
            <person name="He G."/>
            <person name="Johnson J."/>
            <person name="Nolan M."/>
            <person name="Tritt A."/>
            <person name="Barry K.W."/>
            <person name="Grigoriev I.V."/>
            <person name="Nagy L.G."/>
            <person name="Hibbett D."/>
            <person name="Henrissat B."/>
            <person name="Matheny P.B."/>
            <person name="Labbe J."/>
            <person name="Martin F.M."/>
        </authorList>
    </citation>
    <scope>NUCLEOTIDE SEQUENCE</scope>
    <source>
        <strain evidence="1">HHB10654</strain>
    </source>
</reference>
<dbReference type="Proteomes" id="UP000814140">
    <property type="component" value="Unassembled WGS sequence"/>
</dbReference>